<dbReference type="Proteomes" id="UP000030669">
    <property type="component" value="Unassembled WGS sequence"/>
</dbReference>
<name>S7RCR0_GLOTA</name>
<reference evidence="1 2" key="1">
    <citation type="journal article" date="2012" name="Science">
        <title>The Paleozoic origin of enzymatic lignin decomposition reconstructed from 31 fungal genomes.</title>
        <authorList>
            <person name="Floudas D."/>
            <person name="Binder M."/>
            <person name="Riley R."/>
            <person name="Barry K."/>
            <person name="Blanchette R.A."/>
            <person name="Henrissat B."/>
            <person name="Martinez A.T."/>
            <person name="Otillar R."/>
            <person name="Spatafora J.W."/>
            <person name="Yadav J.S."/>
            <person name="Aerts A."/>
            <person name="Benoit I."/>
            <person name="Boyd A."/>
            <person name="Carlson A."/>
            <person name="Copeland A."/>
            <person name="Coutinho P.M."/>
            <person name="de Vries R.P."/>
            <person name="Ferreira P."/>
            <person name="Findley K."/>
            <person name="Foster B."/>
            <person name="Gaskell J."/>
            <person name="Glotzer D."/>
            <person name="Gorecki P."/>
            <person name="Heitman J."/>
            <person name="Hesse C."/>
            <person name="Hori C."/>
            <person name="Igarashi K."/>
            <person name="Jurgens J.A."/>
            <person name="Kallen N."/>
            <person name="Kersten P."/>
            <person name="Kohler A."/>
            <person name="Kuees U."/>
            <person name="Kumar T.K.A."/>
            <person name="Kuo A."/>
            <person name="LaButti K."/>
            <person name="Larrondo L.F."/>
            <person name="Lindquist E."/>
            <person name="Ling A."/>
            <person name="Lombard V."/>
            <person name="Lucas S."/>
            <person name="Lundell T."/>
            <person name="Martin R."/>
            <person name="McLaughlin D.J."/>
            <person name="Morgenstern I."/>
            <person name="Morin E."/>
            <person name="Murat C."/>
            <person name="Nagy L.G."/>
            <person name="Nolan M."/>
            <person name="Ohm R.A."/>
            <person name="Patyshakuliyeva A."/>
            <person name="Rokas A."/>
            <person name="Ruiz-Duenas F.J."/>
            <person name="Sabat G."/>
            <person name="Salamov A."/>
            <person name="Samejima M."/>
            <person name="Schmutz J."/>
            <person name="Slot J.C."/>
            <person name="St John F."/>
            <person name="Stenlid J."/>
            <person name="Sun H."/>
            <person name="Sun S."/>
            <person name="Syed K."/>
            <person name="Tsang A."/>
            <person name="Wiebenga A."/>
            <person name="Young D."/>
            <person name="Pisabarro A."/>
            <person name="Eastwood D.C."/>
            <person name="Martin F."/>
            <person name="Cullen D."/>
            <person name="Grigoriev I.V."/>
            <person name="Hibbett D.S."/>
        </authorList>
    </citation>
    <scope>NUCLEOTIDE SEQUENCE [LARGE SCALE GENOMIC DNA]</scope>
    <source>
        <strain evidence="1 2">ATCC 11539</strain>
    </source>
</reference>
<keyword evidence="2" id="KW-1185">Reference proteome</keyword>
<organism evidence="1 2">
    <name type="scientific">Gloeophyllum trabeum (strain ATCC 11539 / FP-39264 / Madison 617)</name>
    <name type="common">Brown rot fungus</name>
    <dbReference type="NCBI Taxonomy" id="670483"/>
    <lineage>
        <taxon>Eukaryota</taxon>
        <taxon>Fungi</taxon>
        <taxon>Dikarya</taxon>
        <taxon>Basidiomycota</taxon>
        <taxon>Agaricomycotina</taxon>
        <taxon>Agaricomycetes</taxon>
        <taxon>Gloeophyllales</taxon>
        <taxon>Gloeophyllaceae</taxon>
        <taxon>Gloeophyllum</taxon>
    </lineage>
</organism>
<dbReference type="RefSeq" id="XP_007871356.1">
    <property type="nucleotide sequence ID" value="XM_007873165.1"/>
</dbReference>
<evidence type="ECO:0000313" key="1">
    <source>
        <dbReference type="EMBL" id="EPQ50189.1"/>
    </source>
</evidence>
<dbReference type="GeneID" id="19302947"/>
<gene>
    <name evidence="1" type="ORF">GLOTRDRAFT_134177</name>
</gene>
<dbReference type="AlphaFoldDB" id="S7RCR0"/>
<accession>S7RCR0</accession>
<dbReference type="KEGG" id="gtr:GLOTRDRAFT_134177"/>
<sequence length="211" mass="24805">MSLEEQTAVQVLSTINTAAGANDHMFEKGTGKVSYYRRHREARQAYQRQYNQIHRVGRRKCGKAARKAAQDARRKEKTRKIQYVEDGIAVKSTAEDPEITSEMEAAERLVYRDYLYKITNLEEQYKDEWLERYMDYLDECLFRRLEQAKAELPTADPGTIHGHRRIIATYHQEIFLRGQGFDAYAQACHDRKLITDGRAVNKREFKRIYGF</sequence>
<dbReference type="HOGENOM" id="CLU_1427813_0_0_1"/>
<evidence type="ECO:0000313" key="2">
    <source>
        <dbReference type="Proteomes" id="UP000030669"/>
    </source>
</evidence>
<proteinExistence type="predicted"/>
<protein>
    <submittedName>
        <fullName evidence="1">Uncharacterized protein</fullName>
    </submittedName>
</protein>
<dbReference type="EMBL" id="KB469330">
    <property type="protein sequence ID" value="EPQ50189.1"/>
    <property type="molecule type" value="Genomic_DNA"/>
</dbReference>
<dbReference type="OrthoDB" id="3198453at2759"/>